<proteinExistence type="predicted"/>
<evidence type="ECO:0000256" key="1">
    <source>
        <dbReference type="SAM" id="Phobius"/>
    </source>
</evidence>
<keyword evidence="1" id="KW-0472">Membrane</keyword>
<sequence length="96" mass="10840">MNTQLERKTDELAGVRFELNLLRRRMEIEILQYESKVAILERGAHKMRTFRSLVSVLVLMLLVAPVNCSTIVNWALLVTVGAMYANQAAARPILLG</sequence>
<keyword evidence="4" id="KW-1185">Reference proteome</keyword>
<dbReference type="AlphaFoldDB" id="A0A0Q3LKQ4"/>
<dbReference type="EnsemblPlants" id="KQK23881">
    <property type="protein sequence ID" value="KQK23881"/>
    <property type="gene ID" value="BRADI_1g76726v3"/>
</dbReference>
<keyword evidence="1" id="KW-1133">Transmembrane helix</keyword>
<accession>A0A0Q3LKQ4</accession>
<dbReference type="EMBL" id="CM000880">
    <property type="protein sequence ID" value="KQK23881.1"/>
    <property type="molecule type" value="Genomic_DNA"/>
</dbReference>
<gene>
    <name evidence="2" type="ORF">BRADI_1g76726v3</name>
</gene>
<dbReference type="Gramene" id="KQK23881">
    <property type="protein sequence ID" value="KQK23881"/>
    <property type="gene ID" value="BRADI_1g76726v3"/>
</dbReference>
<protein>
    <submittedName>
        <fullName evidence="2 3">Uncharacterized protein</fullName>
    </submittedName>
</protein>
<reference evidence="2 3" key="1">
    <citation type="journal article" date="2010" name="Nature">
        <title>Genome sequencing and analysis of the model grass Brachypodium distachyon.</title>
        <authorList>
            <consortium name="International Brachypodium Initiative"/>
        </authorList>
    </citation>
    <scope>NUCLEOTIDE SEQUENCE [LARGE SCALE GENOMIC DNA]</scope>
    <source>
        <strain evidence="2 3">Bd21</strain>
    </source>
</reference>
<name>A0A0Q3LKQ4_BRADI</name>
<evidence type="ECO:0000313" key="3">
    <source>
        <dbReference type="EnsemblPlants" id="KQK23881"/>
    </source>
</evidence>
<dbReference type="InParanoid" id="A0A0Q3LKQ4"/>
<reference evidence="3" key="3">
    <citation type="submission" date="2018-08" db="UniProtKB">
        <authorList>
            <consortium name="EnsemblPlants"/>
        </authorList>
    </citation>
    <scope>IDENTIFICATION</scope>
    <source>
        <strain evidence="3">cv. Bd21</strain>
    </source>
</reference>
<evidence type="ECO:0000313" key="2">
    <source>
        <dbReference type="EMBL" id="KQK23881.1"/>
    </source>
</evidence>
<organism evidence="2">
    <name type="scientific">Brachypodium distachyon</name>
    <name type="common">Purple false brome</name>
    <name type="synonym">Trachynia distachya</name>
    <dbReference type="NCBI Taxonomy" id="15368"/>
    <lineage>
        <taxon>Eukaryota</taxon>
        <taxon>Viridiplantae</taxon>
        <taxon>Streptophyta</taxon>
        <taxon>Embryophyta</taxon>
        <taxon>Tracheophyta</taxon>
        <taxon>Spermatophyta</taxon>
        <taxon>Magnoliopsida</taxon>
        <taxon>Liliopsida</taxon>
        <taxon>Poales</taxon>
        <taxon>Poaceae</taxon>
        <taxon>BOP clade</taxon>
        <taxon>Pooideae</taxon>
        <taxon>Stipodae</taxon>
        <taxon>Brachypodieae</taxon>
        <taxon>Brachypodium</taxon>
    </lineage>
</organism>
<evidence type="ECO:0000313" key="4">
    <source>
        <dbReference type="Proteomes" id="UP000008810"/>
    </source>
</evidence>
<keyword evidence="1" id="KW-0812">Transmembrane</keyword>
<feature type="transmembrane region" description="Helical" evidence="1">
    <location>
        <begin position="52"/>
        <end position="76"/>
    </location>
</feature>
<reference evidence="2" key="2">
    <citation type="submission" date="2017-06" db="EMBL/GenBank/DDBJ databases">
        <title>WGS assembly of Brachypodium distachyon.</title>
        <authorList>
            <consortium name="The International Brachypodium Initiative"/>
            <person name="Lucas S."/>
            <person name="Harmon-Smith M."/>
            <person name="Lail K."/>
            <person name="Tice H."/>
            <person name="Grimwood J."/>
            <person name="Bruce D."/>
            <person name="Barry K."/>
            <person name="Shu S."/>
            <person name="Lindquist E."/>
            <person name="Wang M."/>
            <person name="Pitluck S."/>
            <person name="Vogel J.P."/>
            <person name="Garvin D.F."/>
            <person name="Mockler T.C."/>
            <person name="Schmutz J."/>
            <person name="Rokhsar D."/>
            <person name="Bevan M.W."/>
        </authorList>
    </citation>
    <scope>NUCLEOTIDE SEQUENCE</scope>
    <source>
        <strain evidence="2">Bd21</strain>
    </source>
</reference>
<dbReference type="Proteomes" id="UP000008810">
    <property type="component" value="Chromosome 1"/>
</dbReference>